<keyword evidence="6" id="KW-1185">Reference proteome</keyword>
<dbReference type="FunCoup" id="A0A1W4WH43">
    <property type="interactions" value="3"/>
</dbReference>
<name>A0A1W4WH43_AGRPL</name>
<dbReference type="OrthoDB" id="7961613at2759"/>
<dbReference type="GeneID" id="108732921"/>
<dbReference type="Proteomes" id="UP000192223">
    <property type="component" value="Unplaced"/>
</dbReference>
<sequence>MRKSPTRNALLNRLHKGVVVICVAVTLYGTGYLAMRGYRYLTVIRPEIKKKQLAENQLLLAEGSHENLKDNASVIST</sequence>
<evidence type="ECO:0000256" key="1">
    <source>
        <dbReference type="ARBA" id="ARBA00004167"/>
    </source>
</evidence>
<dbReference type="InterPro" id="IPR029208">
    <property type="entry name" value="COX14"/>
</dbReference>
<dbReference type="KEGG" id="apln:108732921"/>
<gene>
    <name evidence="7" type="primary">LOC108732921</name>
</gene>
<dbReference type="RefSeq" id="XP_018319423.1">
    <property type="nucleotide sequence ID" value="XM_018463921.2"/>
</dbReference>
<protein>
    <submittedName>
        <fullName evidence="7">Uncharacterized protein LOC108732921</fullName>
    </submittedName>
</protein>
<dbReference type="AlphaFoldDB" id="A0A1W4WH43"/>
<dbReference type="Pfam" id="PF14880">
    <property type="entry name" value="COX14"/>
    <property type="match status" value="1"/>
</dbReference>
<accession>A0A1W4WH43</accession>
<feature type="transmembrane region" description="Helical" evidence="5">
    <location>
        <begin position="14"/>
        <end position="35"/>
    </location>
</feature>
<keyword evidence="4 5" id="KW-0472">Membrane</keyword>
<keyword evidence="2 5" id="KW-0812">Transmembrane</keyword>
<organism evidence="6 7">
    <name type="scientific">Agrilus planipennis</name>
    <name type="common">Emerald ash borer</name>
    <name type="synonym">Agrilus marcopoli</name>
    <dbReference type="NCBI Taxonomy" id="224129"/>
    <lineage>
        <taxon>Eukaryota</taxon>
        <taxon>Metazoa</taxon>
        <taxon>Ecdysozoa</taxon>
        <taxon>Arthropoda</taxon>
        <taxon>Hexapoda</taxon>
        <taxon>Insecta</taxon>
        <taxon>Pterygota</taxon>
        <taxon>Neoptera</taxon>
        <taxon>Endopterygota</taxon>
        <taxon>Coleoptera</taxon>
        <taxon>Polyphaga</taxon>
        <taxon>Elateriformia</taxon>
        <taxon>Buprestoidea</taxon>
        <taxon>Buprestidae</taxon>
        <taxon>Agrilinae</taxon>
        <taxon>Agrilus</taxon>
    </lineage>
</organism>
<comment type="subcellular location">
    <subcellularLocation>
        <location evidence="1">Membrane</location>
        <topology evidence="1">Single-pass membrane protein</topology>
    </subcellularLocation>
</comment>
<evidence type="ECO:0000256" key="5">
    <source>
        <dbReference type="SAM" id="Phobius"/>
    </source>
</evidence>
<evidence type="ECO:0000256" key="3">
    <source>
        <dbReference type="ARBA" id="ARBA00022989"/>
    </source>
</evidence>
<dbReference type="InParanoid" id="A0A1W4WH43"/>
<proteinExistence type="predicted"/>
<keyword evidence="3 5" id="KW-1133">Transmembrane helix</keyword>
<evidence type="ECO:0000256" key="2">
    <source>
        <dbReference type="ARBA" id="ARBA00022692"/>
    </source>
</evidence>
<evidence type="ECO:0000256" key="4">
    <source>
        <dbReference type="ARBA" id="ARBA00023136"/>
    </source>
</evidence>
<evidence type="ECO:0000313" key="7">
    <source>
        <dbReference type="RefSeq" id="XP_018319423.1"/>
    </source>
</evidence>
<reference evidence="7" key="1">
    <citation type="submission" date="2025-08" db="UniProtKB">
        <authorList>
            <consortium name="RefSeq"/>
        </authorList>
    </citation>
    <scope>IDENTIFICATION</scope>
    <source>
        <tissue evidence="7">Entire body</tissue>
    </source>
</reference>
<evidence type="ECO:0000313" key="6">
    <source>
        <dbReference type="Proteomes" id="UP000192223"/>
    </source>
</evidence>
<dbReference type="GO" id="GO:0016020">
    <property type="term" value="C:membrane"/>
    <property type="evidence" value="ECO:0007669"/>
    <property type="project" value="UniProtKB-SubCell"/>
</dbReference>